<dbReference type="PROSITE" id="PS51318">
    <property type="entry name" value="TAT"/>
    <property type="match status" value="1"/>
</dbReference>
<evidence type="ECO:0000313" key="2">
    <source>
        <dbReference type="EMBL" id="PWC27714.1"/>
    </source>
</evidence>
<dbReference type="Pfam" id="PF03401">
    <property type="entry name" value="TctC"/>
    <property type="match status" value="1"/>
</dbReference>
<comment type="similarity">
    <text evidence="1">Belongs to the UPF0065 (bug) family.</text>
</comment>
<dbReference type="InterPro" id="IPR042100">
    <property type="entry name" value="Bug_dom1"/>
</dbReference>
<dbReference type="SUPFAM" id="SSF53850">
    <property type="entry name" value="Periplasmic binding protein-like II"/>
    <property type="match status" value="1"/>
</dbReference>
<evidence type="ECO:0000256" key="1">
    <source>
        <dbReference type="ARBA" id="ARBA00006987"/>
    </source>
</evidence>
<dbReference type="Gene3D" id="3.40.190.10">
    <property type="entry name" value="Periplasmic binding protein-like II"/>
    <property type="match status" value="1"/>
</dbReference>
<proteinExistence type="inferred from homology"/>
<protein>
    <submittedName>
        <fullName evidence="2">Tripartite tricarboxylate transporter substrate-binding protein</fullName>
    </submittedName>
</protein>
<dbReference type="InterPro" id="IPR006311">
    <property type="entry name" value="TAT_signal"/>
</dbReference>
<sequence length="330" mass="34447">MNEVSRRGLMAFGVAAGAAGLLARPALAQSRYPTRPITLLCPWGAGGGTDATARIIGALLEKDLGQPINVVNRTGGNGVVGHSAIATAQPDGYTIGIITVEIAMLHHAGLTNLTYKDYRPLALMNEDPPGVQVSASSPYKDIKELAEAIKAAPAGKMKASGTGQGGIWHLALIGWLQAMGLKPDHVRWVPSNGAAPAMQDLAAGGVDIVTCSVPEARAMLDAGRARSLAIMAPQRNPQFDTVPTLNEKLGISYSTGAWRGIAAPRGLPDEMAKTITAALERAYKAKEFTDFMNARGFGTVWADPDGFATFMGRSDAAMGEAMRAAGLARG</sequence>
<dbReference type="Gene3D" id="3.40.190.150">
    <property type="entry name" value="Bordetella uptake gene, domain 1"/>
    <property type="match status" value="1"/>
</dbReference>
<dbReference type="PANTHER" id="PTHR42928">
    <property type="entry name" value="TRICARBOXYLATE-BINDING PROTEIN"/>
    <property type="match status" value="1"/>
</dbReference>
<accession>A0A2U1V1E6</accession>
<organism evidence="2 3">
    <name type="scientific">Teichococcus aestuarii</name>
    <dbReference type="NCBI Taxonomy" id="568898"/>
    <lineage>
        <taxon>Bacteria</taxon>
        <taxon>Pseudomonadati</taxon>
        <taxon>Pseudomonadota</taxon>
        <taxon>Alphaproteobacteria</taxon>
        <taxon>Acetobacterales</taxon>
        <taxon>Roseomonadaceae</taxon>
        <taxon>Roseomonas</taxon>
    </lineage>
</organism>
<dbReference type="RefSeq" id="WP_109518143.1">
    <property type="nucleotide sequence ID" value="NZ_PDOA01000012.1"/>
</dbReference>
<gene>
    <name evidence="2" type="ORF">CR165_16465</name>
</gene>
<dbReference type="Proteomes" id="UP000245048">
    <property type="component" value="Unassembled WGS sequence"/>
</dbReference>
<dbReference type="OrthoDB" id="7250553at2"/>
<reference evidence="3" key="1">
    <citation type="submission" date="2017-10" db="EMBL/GenBank/DDBJ databases">
        <authorList>
            <person name="Toshchakov S.V."/>
            <person name="Goeva M.A."/>
        </authorList>
    </citation>
    <scope>NUCLEOTIDE SEQUENCE [LARGE SCALE GENOMIC DNA]</scope>
    <source>
        <strain evidence="3">JR1/69-1-13</strain>
    </source>
</reference>
<name>A0A2U1V1E6_9PROT</name>
<comment type="caution">
    <text evidence="2">The sequence shown here is derived from an EMBL/GenBank/DDBJ whole genome shotgun (WGS) entry which is preliminary data.</text>
</comment>
<dbReference type="PANTHER" id="PTHR42928:SF5">
    <property type="entry name" value="BLR1237 PROTEIN"/>
    <property type="match status" value="1"/>
</dbReference>
<keyword evidence="3" id="KW-1185">Reference proteome</keyword>
<dbReference type="InterPro" id="IPR005064">
    <property type="entry name" value="BUG"/>
</dbReference>
<dbReference type="CDD" id="cd07012">
    <property type="entry name" value="PBP2_Bug_TTT"/>
    <property type="match status" value="1"/>
</dbReference>
<dbReference type="PIRSF" id="PIRSF017082">
    <property type="entry name" value="YflP"/>
    <property type="match status" value="1"/>
</dbReference>
<evidence type="ECO:0000313" key="3">
    <source>
        <dbReference type="Proteomes" id="UP000245048"/>
    </source>
</evidence>
<dbReference type="EMBL" id="PDOA01000012">
    <property type="protein sequence ID" value="PWC27714.1"/>
    <property type="molecule type" value="Genomic_DNA"/>
</dbReference>
<dbReference type="AlphaFoldDB" id="A0A2U1V1E6"/>